<keyword evidence="6" id="KW-1185">Reference proteome</keyword>
<dbReference type="Gene3D" id="3.30.1420.10">
    <property type="match status" value="1"/>
</dbReference>
<dbReference type="AlphaFoldDB" id="Q3SJ52"/>
<evidence type="ECO:0000256" key="3">
    <source>
        <dbReference type="ARBA" id="ARBA00022490"/>
    </source>
</evidence>
<comment type="similarity">
    <text evidence="2">Belongs to the DsrC/TusE family.</text>
</comment>
<accession>Q3SJ52</accession>
<dbReference type="GO" id="GO:0002143">
    <property type="term" value="P:tRNA wobble position uridine thiolation"/>
    <property type="evidence" value="ECO:0007669"/>
    <property type="project" value="TreeGrafter"/>
</dbReference>
<dbReference type="InterPro" id="IPR025526">
    <property type="entry name" value="DsrC-like_dom_sf"/>
</dbReference>
<dbReference type="SUPFAM" id="SSF69721">
    <property type="entry name" value="DsrC, the gamma subunit of dissimilatory sulfite reductase"/>
    <property type="match status" value="1"/>
</dbReference>
<evidence type="ECO:0000313" key="5">
    <source>
        <dbReference type="EMBL" id="AAZ97318.1"/>
    </source>
</evidence>
<dbReference type="KEGG" id="tbd:Tbd_1365"/>
<dbReference type="InterPro" id="IPR042072">
    <property type="entry name" value="DsrC-like_C"/>
</dbReference>
<gene>
    <name evidence="5" type="ordered locus">Tbd_1365</name>
</gene>
<dbReference type="HOGENOM" id="CLU_153199_1_0_4"/>
<evidence type="ECO:0000313" key="6">
    <source>
        <dbReference type="Proteomes" id="UP000008291"/>
    </source>
</evidence>
<dbReference type="Proteomes" id="UP000008291">
    <property type="component" value="Chromosome"/>
</dbReference>
<keyword evidence="3" id="KW-0963">Cytoplasm</keyword>
<evidence type="ECO:0000256" key="2">
    <source>
        <dbReference type="ARBA" id="ARBA00005718"/>
    </source>
</evidence>
<dbReference type="Gene3D" id="1.10.10.370">
    <property type="entry name" value="DsrC-like protein, C-terminal domain"/>
    <property type="match status" value="1"/>
</dbReference>
<dbReference type="PIRSF" id="PIRSF006223">
    <property type="entry name" value="DsrC_TusE"/>
    <property type="match status" value="1"/>
</dbReference>
<dbReference type="GO" id="GO:0005737">
    <property type="term" value="C:cytoplasm"/>
    <property type="evidence" value="ECO:0007669"/>
    <property type="project" value="UniProtKB-SubCell"/>
</dbReference>
<organism evidence="5 6">
    <name type="scientific">Thiobacillus denitrificans (strain ATCC 25259 / T1)</name>
    <dbReference type="NCBI Taxonomy" id="292415"/>
    <lineage>
        <taxon>Bacteria</taxon>
        <taxon>Pseudomonadati</taxon>
        <taxon>Pseudomonadota</taxon>
        <taxon>Betaproteobacteria</taxon>
        <taxon>Nitrosomonadales</taxon>
        <taxon>Thiobacillaceae</taxon>
        <taxon>Thiobacillus</taxon>
    </lineage>
</organism>
<dbReference type="InterPro" id="IPR007453">
    <property type="entry name" value="DsrC/TusE"/>
</dbReference>
<evidence type="ECO:0000256" key="4">
    <source>
        <dbReference type="SAM" id="MobiDB-lite"/>
    </source>
</evidence>
<feature type="region of interest" description="Disordered" evidence="4">
    <location>
        <begin position="1"/>
        <end position="22"/>
    </location>
</feature>
<dbReference type="NCBIfam" id="TIGR03342">
    <property type="entry name" value="dsrC_tusE_dsvC"/>
    <property type="match status" value="1"/>
</dbReference>
<dbReference type="PANTHER" id="PTHR37010">
    <property type="entry name" value="SULFURTRANSFERASE TUSE"/>
    <property type="match status" value="1"/>
</dbReference>
<feature type="compositionally biased region" description="Polar residues" evidence="4">
    <location>
        <begin position="1"/>
        <end position="10"/>
    </location>
</feature>
<comment type="subcellular location">
    <subcellularLocation>
        <location evidence="1">Cytoplasm</location>
    </subcellularLocation>
</comment>
<dbReference type="InterPro" id="IPR043163">
    <property type="entry name" value="DsrC-like_N"/>
</dbReference>
<name>Q3SJ52_THIDA</name>
<protein>
    <submittedName>
        <fullName evidence="5">Sulfite reductase, dissimilatory-type, gamma subunit</fullName>
    </submittedName>
</protein>
<dbReference type="STRING" id="292415.Tbd_1365"/>
<dbReference type="EMBL" id="CP000116">
    <property type="protein sequence ID" value="AAZ97318.1"/>
    <property type="molecule type" value="Genomic_DNA"/>
</dbReference>
<dbReference type="RefSeq" id="WP_011311877.1">
    <property type="nucleotide sequence ID" value="NC_007404.1"/>
</dbReference>
<evidence type="ECO:0000256" key="1">
    <source>
        <dbReference type="ARBA" id="ARBA00004496"/>
    </source>
</evidence>
<dbReference type="GO" id="GO:0097163">
    <property type="term" value="F:sulfur carrier activity"/>
    <property type="evidence" value="ECO:0007669"/>
    <property type="project" value="TreeGrafter"/>
</dbReference>
<sequence>MALNVNGTNVETDEAGFLKDPEDWNEDVARALEREHEKAGNAPLDDTARGLVRFYRQYYKERLVHPTMNDLLETLKNPGESHSDTEKYKTRLYQMFPHGPVQALCRLAGLPNPGVENES</sequence>
<dbReference type="eggNOG" id="COG2920">
    <property type="taxonomic scope" value="Bacteria"/>
</dbReference>
<dbReference type="Pfam" id="PF04358">
    <property type="entry name" value="DsrC"/>
    <property type="match status" value="1"/>
</dbReference>
<reference evidence="5 6" key="1">
    <citation type="journal article" date="2006" name="J. Bacteriol.">
        <title>The genome sequence of the obligately chemolithoautotrophic, facultatively anaerobic bacterium Thiobacillus denitrificans.</title>
        <authorList>
            <person name="Beller H.R."/>
            <person name="Chain P.S."/>
            <person name="Letain T.E."/>
            <person name="Chakicherla A."/>
            <person name="Larimer F.W."/>
            <person name="Richardson P.M."/>
            <person name="Coleman M.A."/>
            <person name="Wood A.P."/>
            <person name="Kelly D.P."/>
        </authorList>
    </citation>
    <scope>NUCLEOTIDE SEQUENCE [LARGE SCALE GENOMIC DNA]</scope>
    <source>
        <strain evidence="5 6">ATCC 25259</strain>
    </source>
</reference>
<proteinExistence type="inferred from homology"/>
<dbReference type="PANTHER" id="PTHR37010:SF1">
    <property type="entry name" value="SULFURTRANSFERASE TUSE"/>
    <property type="match status" value="1"/>
</dbReference>
<dbReference type="OrthoDB" id="9786347at2"/>